<evidence type="ECO:0000259" key="12">
    <source>
        <dbReference type="PROSITE" id="PS50042"/>
    </source>
</evidence>
<sequence>MEVQRSPEGFHLQNSESKFSSARETHSRSSLRTLRSISTSFTTSFDRLTSFGNIRFDQEVKSKGLGYLKSIVDKNPLFLHLWNEILVMLCVIATSLDPLFCYTLLVDESKRCVEFDKKLRTVVVIFRSITDFFYIFLIVCHFHFGYSSFYNANPDDADDGVCTRAWRFLFSYFTVDVLSVLPLPQVVVLIIIPSFKGYRFIYAVRSLKYILLIQYLPRVFRIYSFLKKVRWTSNILPETAGAKAAFNLFLYMLASHVIGAFWYLFAIERKITCWEESNRDLTLNCNHSVDILSADTFCSAKDEHGSTSFDFGIFKEAFRLVNSRNFIQRISLCYWWGLQKLSSLGQDLKTSDHLWEIYFAVTITVSGLVLFALLVGNLQTYLQSTIARLEEMRLKGQDIELWMAYHSLPPKLKKKIKKYERYKWRETKGVDVEQLLHNLPRDLRRDTKRHLCLTPLLSVSKLQNMDDKVLDAICDYLKPVLYIERNLIVQEGEPLDEIVFIIRGKVMIYSKKEGEGAAGCSGSKWLTKGDFYGEDLLDWALRNPTSTTVPISTKTMRAHSKVEAFVLLANDLKNVVTKFWWLFSRNSPSLKAIWAPWAALALQLAWRRYHKSKIEKDKCKSQLAIERRNAIQNSNAPLLNSTYLVRALRALRTLKLKAKKAQAESSRV</sequence>
<dbReference type="InterPro" id="IPR014710">
    <property type="entry name" value="RmlC-like_jellyroll"/>
</dbReference>
<accession>A0ABP0YCJ2</accession>
<protein>
    <recommendedName>
        <fullName evidence="12">Cyclic nucleotide-binding domain-containing protein</fullName>
    </recommendedName>
</protein>
<feature type="transmembrane region" description="Helical" evidence="11">
    <location>
        <begin position="357"/>
        <end position="378"/>
    </location>
</feature>
<evidence type="ECO:0000256" key="4">
    <source>
        <dbReference type="ARBA" id="ARBA00022692"/>
    </source>
</evidence>
<feature type="region of interest" description="Disordered" evidence="10">
    <location>
        <begin position="1"/>
        <end position="24"/>
    </location>
</feature>
<feature type="domain" description="Cyclic nucleotide-binding" evidence="12">
    <location>
        <begin position="461"/>
        <end position="549"/>
    </location>
</feature>
<dbReference type="PROSITE" id="PS50042">
    <property type="entry name" value="CNMP_BINDING_3"/>
    <property type="match status" value="1"/>
</dbReference>
<feature type="transmembrane region" description="Helical" evidence="11">
    <location>
        <begin position="85"/>
        <end position="105"/>
    </location>
</feature>
<keyword evidence="14" id="KW-1185">Reference proteome</keyword>
<dbReference type="Gene3D" id="1.10.287.630">
    <property type="entry name" value="Helix hairpin bin"/>
    <property type="match status" value="1"/>
</dbReference>
<feature type="transmembrane region" description="Helical" evidence="11">
    <location>
        <begin position="207"/>
        <end position="226"/>
    </location>
</feature>
<keyword evidence="5 11" id="KW-1133">Transmembrane helix</keyword>
<organism evidence="13 14">
    <name type="scientific">Citrullus colocynthis</name>
    <name type="common">colocynth</name>
    <dbReference type="NCBI Taxonomy" id="252529"/>
    <lineage>
        <taxon>Eukaryota</taxon>
        <taxon>Viridiplantae</taxon>
        <taxon>Streptophyta</taxon>
        <taxon>Embryophyta</taxon>
        <taxon>Tracheophyta</taxon>
        <taxon>Spermatophyta</taxon>
        <taxon>Magnoliopsida</taxon>
        <taxon>eudicotyledons</taxon>
        <taxon>Gunneridae</taxon>
        <taxon>Pentapetalae</taxon>
        <taxon>rosids</taxon>
        <taxon>fabids</taxon>
        <taxon>Cucurbitales</taxon>
        <taxon>Cucurbitaceae</taxon>
        <taxon>Benincaseae</taxon>
        <taxon>Citrullus</taxon>
    </lineage>
</organism>
<keyword evidence="4 11" id="KW-0812">Transmembrane</keyword>
<keyword evidence="9" id="KW-0407">Ion channel</keyword>
<proteinExistence type="inferred from homology"/>
<evidence type="ECO:0000256" key="9">
    <source>
        <dbReference type="ARBA" id="ARBA00023303"/>
    </source>
</evidence>
<dbReference type="EMBL" id="OZ021737">
    <property type="protein sequence ID" value="CAK9318197.1"/>
    <property type="molecule type" value="Genomic_DNA"/>
</dbReference>
<reference evidence="13 14" key="1">
    <citation type="submission" date="2024-03" db="EMBL/GenBank/DDBJ databases">
        <authorList>
            <person name="Gkanogiannis A."/>
            <person name="Becerra Lopez-Lavalle L."/>
        </authorList>
    </citation>
    <scope>NUCLEOTIDE SEQUENCE [LARGE SCALE GENOMIC DNA]</scope>
</reference>
<evidence type="ECO:0000256" key="11">
    <source>
        <dbReference type="SAM" id="Phobius"/>
    </source>
</evidence>
<evidence type="ECO:0000256" key="8">
    <source>
        <dbReference type="ARBA" id="ARBA00023286"/>
    </source>
</evidence>
<name>A0ABP0YCJ2_9ROSI</name>
<evidence type="ECO:0000256" key="2">
    <source>
        <dbReference type="ARBA" id="ARBA00010486"/>
    </source>
</evidence>
<evidence type="ECO:0000256" key="6">
    <source>
        <dbReference type="ARBA" id="ARBA00023065"/>
    </source>
</evidence>
<evidence type="ECO:0000256" key="7">
    <source>
        <dbReference type="ARBA" id="ARBA00023136"/>
    </source>
</evidence>
<gene>
    <name evidence="13" type="ORF">CITCOLO1_LOCUS10157</name>
</gene>
<dbReference type="InterPro" id="IPR005821">
    <property type="entry name" value="Ion_trans_dom"/>
</dbReference>
<keyword evidence="8" id="KW-1071">Ligand-gated ion channel</keyword>
<dbReference type="Gene3D" id="2.60.120.10">
    <property type="entry name" value="Jelly Rolls"/>
    <property type="match status" value="1"/>
</dbReference>
<evidence type="ECO:0000313" key="14">
    <source>
        <dbReference type="Proteomes" id="UP001642487"/>
    </source>
</evidence>
<feature type="transmembrane region" description="Helical" evidence="11">
    <location>
        <begin position="246"/>
        <end position="265"/>
    </location>
</feature>
<dbReference type="PANTHER" id="PTHR45651">
    <property type="entry name" value="CYCLIC NUCLEOTIDE-GATED ION CHANNEL 15-RELATED-RELATED"/>
    <property type="match status" value="1"/>
</dbReference>
<evidence type="ECO:0000313" key="13">
    <source>
        <dbReference type="EMBL" id="CAK9318197.1"/>
    </source>
</evidence>
<dbReference type="InterPro" id="IPR000595">
    <property type="entry name" value="cNMP-bd_dom"/>
</dbReference>
<dbReference type="SUPFAM" id="SSF51206">
    <property type="entry name" value="cAMP-binding domain-like"/>
    <property type="match status" value="1"/>
</dbReference>
<comment type="subcellular location">
    <subcellularLocation>
        <location evidence="1">Membrane</location>
        <topology evidence="1">Multi-pass membrane protein</topology>
    </subcellularLocation>
</comment>
<dbReference type="Pfam" id="PF00520">
    <property type="entry name" value="Ion_trans"/>
    <property type="match status" value="1"/>
</dbReference>
<dbReference type="CDD" id="cd00038">
    <property type="entry name" value="CAP_ED"/>
    <property type="match status" value="1"/>
</dbReference>
<evidence type="ECO:0000256" key="10">
    <source>
        <dbReference type="SAM" id="MobiDB-lite"/>
    </source>
</evidence>
<evidence type="ECO:0000256" key="3">
    <source>
        <dbReference type="ARBA" id="ARBA00022448"/>
    </source>
</evidence>
<comment type="similarity">
    <text evidence="2">Belongs to the cyclic nucleotide-gated cation channel (TC 1.A.1.5) family.</text>
</comment>
<keyword evidence="6" id="KW-0406">Ion transport</keyword>
<feature type="transmembrane region" description="Helical" evidence="11">
    <location>
        <begin position="169"/>
        <end position="195"/>
    </location>
</feature>
<dbReference type="Gene3D" id="1.10.287.70">
    <property type="match status" value="1"/>
</dbReference>
<dbReference type="Proteomes" id="UP001642487">
    <property type="component" value="Chromosome 3"/>
</dbReference>
<keyword evidence="7 11" id="KW-0472">Membrane</keyword>
<evidence type="ECO:0000256" key="5">
    <source>
        <dbReference type="ARBA" id="ARBA00022989"/>
    </source>
</evidence>
<dbReference type="InterPro" id="IPR018490">
    <property type="entry name" value="cNMP-bd_dom_sf"/>
</dbReference>
<dbReference type="SUPFAM" id="SSF81324">
    <property type="entry name" value="Voltage-gated potassium channels"/>
    <property type="match status" value="1"/>
</dbReference>
<evidence type="ECO:0000256" key="1">
    <source>
        <dbReference type="ARBA" id="ARBA00004141"/>
    </source>
</evidence>
<feature type="transmembrane region" description="Helical" evidence="11">
    <location>
        <begin position="125"/>
        <end position="149"/>
    </location>
</feature>
<keyword evidence="3" id="KW-0813">Transport</keyword>
<dbReference type="PANTHER" id="PTHR45651:SF36">
    <property type="entry name" value="CYCLIC NUCLEOTIDE-BINDING DOMAIN-CONTAINING PROTEIN"/>
    <property type="match status" value="1"/>
</dbReference>